<proteinExistence type="predicted"/>
<dbReference type="Proteomes" id="UP000595140">
    <property type="component" value="Unassembled WGS sequence"/>
</dbReference>
<gene>
    <name evidence="2" type="ORF">CCAM_LOCUS21975</name>
</gene>
<protein>
    <submittedName>
        <fullName evidence="2">Uncharacterized protein</fullName>
    </submittedName>
</protein>
<accession>A0A484LVF9</accession>
<feature type="region of interest" description="Disordered" evidence="1">
    <location>
        <begin position="192"/>
        <end position="233"/>
    </location>
</feature>
<dbReference type="OrthoDB" id="1918650at2759"/>
<reference evidence="2 3" key="1">
    <citation type="submission" date="2018-04" db="EMBL/GenBank/DDBJ databases">
        <authorList>
            <person name="Vogel A."/>
        </authorList>
    </citation>
    <scope>NUCLEOTIDE SEQUENCE [LARGE SCALE GENOMIC DNA]</scope>
</reference>
<evidence type="ECO:0000313" key="2">
    <source>
        <dbReference type="EMBL" id="VFQ80199.1"/>
    </source>
</evidence>
<dbReference type="PANTHER" id="PTHR36034:SF2">
    <property type="entry name" value="EXPRESSED PROTEIN"/>
    <property type="match status" value="1"/>
</dbReference>
<sequence length="878" mass="95399">MGGVEPLPRRRQAGISTGLLRPLPPCRRTFRSTFPLLFFPKAAAPAELPPAQKIQTEAGYAPKPGSTLGALFAEDPLLPTKSFEGHDGESDGHGNGGGFFAASVGKGSHIEVSESQGWIAIPKEELPDNWSEALDMTSLRSLDRSFVFPGEQVQVVACLAAFKQDTEIITPFKVAELMNKNGFGENNDKEGCCDSSHSQNVSGAKEINDSEDFDKTNRKKMQGNSEPENEVSAGASLLRMEEYRRQTESLVQRFKNSHFFARIAGSDEALWTKRKAVDDSSGIEERFMGNSSDTKNNSKKKLPSNAAIDRGNFDGVTSGGVARNATKCCALPNGDIGVLLQINVGAEFVRDPVLEILQFEKYQDISFPSVGHEDSVSRNQDPCGELLKWLFPLENSIPPPTRSLTPPQFTSVASIRSTSTRVALSGSTGSQLFSFGNFRSYSMSSLPPNILPPSSTSTPNCGPGFEPDDWERFSFRKAIKSENSGSGGLLSYRGVSLEPERFSVHCGLEGIHIPGRKWRRKIEIIQPLEITSFAAYCSIDDLISVQIKNVAPEHAPDVVVYLDSISIVFEEASESGRPLSLPTACIEAGNNHCLPNLALRSGEEHSFILKPATSTGTNSKVCSERSSQSRISAGNVASTRKYSLNAKARNSVSPADHYAILVSCRCNYTGSKLFFKQQTSWRPRISRDLMISVASEMSKQTLESNDRVAQLPAQVLTLQASNLTSEDLTMTVLAPASLTSPPSVMSLSSPTSPASPFFGSRFSEKLDVRLDASRKSDSSALVSKVLDASKGHKRAVSFDERVISIPDVHPSRDSGCTHLWLQSRVPLGCVPSQSTATVKLEVLPLTDGIITLDSLQIEVTEKVTFLGWQASRTFPSTL</sequence>
<name>A0A484LVF9_9ASTE</name>
<evidence type="ECO:0000313" key="3">
    <source>
        <dbReference type="Proteomes" id="UP000595140"/>
    </source>
</evidence>
<feature type="region of interest" description="Disordered" evidence="1">
    <location>
        <begin position="284"/>
        <end position="306"/>
    </location>
</feature>
<evidence type="ECO:0000256" key="1">
    <source>
        <dbReference type="SAM" id="MobiDB-lite"/>
    </source>
</evidence>
<keyword evidence="3" id="KW-1185">Reference proteome</keyword>
<dbReference type="EMBL" id="OOIL02002100">
    <property type="protein sequence ID" value="VFQ80199.1"/>
    <property type="molecule type" value="Genomic_DNA"/>
</dbReference>
<dbReference type="AlphaFoldDB" id="A0A484LVF9"/>
<dbReference type="PANTHER" id="PTHR36034">
    <property type="entry name" value="EXPRESSED PROTEIN"/>
    <property type="match status" value="1"/>
</dbReference>
<organism evidence="2 3">
    <name type="scientific">Cuscuta campestris</name>
    <dbReference type="NCBI Taxonomy" id="132261"/>
    <lineage>
        <taxon>Eukaryota</taxon>
        <taxon>Viridiplantae</taxon>
        <taxon>Streptophyta</taxon>
        <taxon>Embryophyta</taxon>
        <taxon>Tracheophyta</taxon>
        <taxon>Spermatophyta</taxon>
        <taxon>Magnoliopsida</taxon>
        <taxon>eudicotyledons</taxon>
        <taxon>Gunneridae</taxon>
        <taxon>Pentapetalae</taxon>
        <taxon>asterids</taxon>
        <taxon>lamiids</taxon>
        <taxon>Solanales</taxon>
        <taxon>Convolvulaceae</taxon>
        <taxon>Cuscuteae</taxon>
        <taxon>Cuscuta</taxon>
        <taxon>Cuscuta subgen. Grammica</taxon>
        <taxon>Cuscuta sect. Cleistogrammica</taxon>
    </lineage>
</organism>